<accession>A0A2G8KGR0</accession>
<dbReference type="GO" id="GO:0003676">
    <property type="term" value="F:nucleic acid binding"/>
    <property type="evidence" value="ECO:0007669"/>
    <property type="project" value="InterPro"/>
</dbReference>
<dbReference type="Proteomes" id="UP000230750">
    <property type="component" value="Unassembled WGS sequence"/>
</dbReference>
<evidence type="ECO:0000256" key="2">
    <source>
        <dbReference type="ARBA" id="ARBA00022695"/>
    </source>
</evidence>
<organism evidence="8 9">
    <name type="scientific">Stichopus japonicus</name>
    <name type="common">Sea cucumber</name>
    <dbReference type="NCBI Taxonomy" id="307972"/>
    <lineage>
        <taxon>Eukaryota</taxon>
        <taxon>Metazoa</taxon>
        <taxon>Echinodermata</taxon>
        <taxon>Eleutherozoa</taxon>
        <taxon>Echinozoa</taxon>
        <taxon>Holothuroidea</taxon>
        <taxon>Aspidochirotacea</taxon>
        <taxon>Aspidochirotida</taxon>
        <taxon>Stichopodidae</taxon>
        <taxon>Apostichopus</taxon>
    </lineage>
</organism>
<feature type="region of interest" description="Disordered" evidence="6">
    <location>
        <begin position="166"/>
        <end position="185"/>
    </location>
</feature>
<dbReference type="GO" id="GO:0004190">
    <property type="term" value="F:aspartic-type endopeptidase activity"/>
    <property type="evidence" value="ECO:0007669"/>
    <property type="project" value="InterPro"/>
</dbReference>
<protein>
    <recommendedName>
        <fullName evidence="7">Peptidase A2 domain-containing protein</fullName>
    </recommendedName>
</protein>
<dbReference type="InterPro" id="IPR001878">
    <property type="entry name" value="Znf_CCHC"/>
</dbReference>
<reference evidence="8" key="1">
    <citation type="journal article" date="2017" name="PLoS Biol.">
        <title>The sea cucumber genome provides insights into morphological evolution and visceral regeneration.</title>
        <authorList>
            <person name="Zhang X."/>
            <person name="Sun L."/>
            <person name="Yuan J."/>
            <person name="Sun Y."/>
            <person name="Gao Y."/>
            <person name="Zhang L."/>
            <person name="Li S."/>
            <person name="Dai H."/>
            <person name="Hamel J.F."/>
            <person name="Liu C."/>
            <person name="Yu Y."/>
            <person name="Liu S."/>
            <person name="Lin W."/>
            <person name="Guo K."/>
            <person name="Jin S."/>
            <person name="Xu P."/>
            <person name="Storey K.B."/>
            <person name="Huan P."/>
            <person name="Zhang T."/>
            <person name="Zhou Y."/>
            <person name="Zhang J."/>
            <person name="Lin C."/>
            <person name="Li X."/>
            <person name="Xing L."/>
            <person name="Huo D."/>
            <person name="Sun M."/>
            <person name="Wang L."/>
            <person name="Mercier A."/>
            <person name="Li F."/>
            <person name="Yang H."/>
            <person name="Xiang J."/>
        </authorList>
    </citation>
    <scope>NUCLEOTIDE SEQUENCE [LARGE SCALE GENOMIC DNA]</scope>
    <source>
        <strain evidence="8">Shaxun</strain>
        <tissue evidence="8">Muscle</tissue>
    </source>
</reference>
<dbReference type="InterPro" id="IPR050951">
    <property type="entry name" value="Retrovirus_Pol_polyprotein"/>
</dbReference>
<dbReference type="STRING" id="307972.A0A2G8KGR0"/>
<feature type="domain" description="Peptidase A2" evidence="7">
    <location>
        <begin position="255"/>
        <end position="335"/>
    </location>
</feature>
<dbReference type="EMBL" id="MRZV01000597">
    <property type="protein sequence ID" value="PIK47184.1"/>
    <property type="molecule type" value="Genomic_DNA"/>
</dbReference>
<evidence type="ECO:0000256" key="4">
    <source>
        <dbReference type="ARBA" id="ARBA00022759"/>
    </source>
</evidence>
<keyword evidence="4" id="KW-0255">Endonuclease</keyword>
<dbReference type="SUPFAM" id="SSF50630">
    <property type="entry name" value="Acid proteases"/>
    <property type="match status" value="1"/>
</dbReference>
<evidence type="ECO:0000313" key="9">
    <source>
        <dbReference type="Proteomes" id="UP000230750"/>
    </source>
</evidence>
<proteinExistence type="predicted"/>
<comment type="caution">
    <text evidence="8">The sequence shown here is derived from an EMBL/GenBank/DDBJ whole genome shotgun (WGS) entry which is preliminary data.</text>
</comment>
<keyword evidence="2" id="KW-0548">Nucleotidyltransferase</keyword>
<dbReference type="PANTHER" id="PTHR37984:SF5">
    <property type="entry name" value="PROTEIN NYNRIN-LIKE"/>
    <property type="match status" value="1"/>
</dbReference>
<evidence type="ECO:0000256" key="6">
    <source>
        <dbReference type="SAM" id="MobiDB-lite"/>
    </source>
</evidence>
<keyword evidence="3" id="KW-0540">Nuclease</keyword>
<evidence type="ECO:0000256" key="5">
    <source>
        <dbReference type="ARBA" id="ARBA00022801"/>
    </source>
</evidence>
<dbReference type="GO" id="GO:0004519">
    <property type="term" value="F:endonuclease activity"/>
    <property type="evidence" value="ECO:0007669"/>
    <property type="project" value="UniProtKB-KW"/>
</dbReference>
<name>A0A2G8KGR0_STIJA</name>
<dbReference type="OrthoDB" id="7960540at2759"/>
<dbReference type="AlphaFoldDB" id="A0A2G8KGR0"/>
<dbReference type="Gene3D" id="2.40.70.10">
    <property type="entry name" value="Acid Proteases"/>
    <property type="match status" value="1"/>
</dbReference>
<dbReference type="GO" id="GO:0008270">
    <property type="term" value="F:zinc ion binding"/>
    <property type="evidence" value="ECO:0007669"/>
    <property type="project" value="InterPro"/>
</dbReference>
<evidence type="ECO:0000256" key="1">
    <source>
        <dbReference type="ARBA" id="ARBA00022679"/>
    </source>
</evidence>
<gene>
    <name evidence="8" type="ORF">BSL78_15954</name>
</gene>
<dbReference type="Gene3D" id="4.10.60.10">
    <property type="entry name" value="Zinc finger, CCHC-type"/>
    <property type="match status" value="1"/>
</dbReference>
<dbReference type="PROSITE" id="PS50175">
    <property type="entry name" value="ASP_PROT_RETROV"/>
    <property type="match status" value="1"/>
</dbReference>
<keyword evidence="1" id="KW-0808">Transferase</keyword>
<dbReference type="InterPro" id="IPR001995">
    <property type="entry name" value="Peptidase_A2_cat"/>
</dbReference>
<evidence type="ECO:0000313" key="8">
    <source>
        <dbReference type="EMBL" id="PIK47184.1"/>
    </source>
</evidence>
<dbReference type="SMART" id="SM00343">
    <property type="entry name" value="ZnF_C2HC"/>
    <property type="match status" value="2"/>
</dbReference>
<dbReference type="InterPro" id="IPR021109">
    <property type="entry name" value="Peptidase_aspartic_dom_sf"/>
</dbReference>
<dbReference type="GO" id="GO:0016779">
    <property type="term" value="F:nucleotidyltransferase activity"/>
    <property type="evidence" value="ECO:0007669"/>
    <property type="project" value="UniProtKB-KW"/>
</dbReference>
<dbReference type="PANTHER" id="PTHR37984">
    <property type="entry name" value="PROTEIN CBG26694"/>
    <property type="match status" value="1"/>
</dbReference>
<evidence type="ECO:0000259" key="7">
    <source>
        <dbReference type="PROSITE" id="PS50175"/>
    </source>
</evidence>
<keyword evidence="9" id="KW-1185">Reference proteome</keyword>
<evidence type="ECO:0000256" key="3">
    <source>
        <dbReference type="ARBA" id="ARBA00022722"/>
    </source>
</evidence>
<keyword evidence="5" id="KW-0378">Hydrolase</keyword>
<dbReference type="GO" id="GO:0006508">
    <property type="term" value="P:proteolysis"/>
    <property type="evidence" value="ECO:0007669"/>
    <property type="project" value="InterPro"/>
</dbReference>
<sequence length="425" mass="47552">MAVFGHVGVFDEKLELFADYADRCDAFIAANDVAEEKRANFFLAVVGVIAYRLLKDLCSPNLPNTKSYGDLKKLLQDHYSPRPIVIAERHRFWTATQGENKSISCFIVRLKTGQPTHRFKGKAHGSRGSFRYKCKGCGGEHKRADCPYKEVTCHNCKRKGHLQRVCRSGGQHGSSENTNTRHRGGLRPNHFKAGHANTKHVADGNQEAEDSVYLDGVQDERYQSEGFGLYNVTSNYSVSPYMIRMSVGKGKADNISMEIDTGATRSTISESAYMSELANMYPLKKCDFALRSYTGELIPTLGYVSVPVKFKSSPSHLADIIVVQGKCPSLFGRDLLQKINLDWNQIFTVKSEPQLRQKGQNHLGDIGALRKSEIVLPTCQPCDPEGFRELLEKHRKLFSDKDTGIKDFTASLKLKPNAKSTYTKV</sequence>